<dbReference type="Proteomes" id="UP000826651">
    <property type="component" value="Unassembled WGS sequence"/>
</dbReference>
<protein>
    <submittedName>
        <fullName evidence="1">Uncharacterized protein</fullName>
    </submittedName>
</protein>
<accession>A0ABS7SCL1</accession>
<evidence type="ECO:0000313" key="1">
    <source>
        <dbReference type="EMBL" id="MBZ2197915.1"/>
    </source>
</evidence>
<comment type="caution">
    <text evidence="1">The sequence shown here is derived from an EMBL/GenBank/DDBJ whole genome shotgun (WGS) entry which is preliminary data.</text>
</comment>
<gene>
    <name evidence="1" type="ORF">KCQ71_17275</name>
</gene>
<evidence type="ECO:0000313" key="2">
    <source>
        <dbReference type="Proteomes" id="UP000826651"/>
    </source>
</evidence>
<dbReference type="RefSeq" id="WP_223408204.1">
    <property type="nucleotide sequence ID" value="NZ_JAGSHT010000016.1"/>
</dbReference>
<keyword evidence="2" id="KW-1185">Reference proteome</keyword>
<name>A0ABS7SCL1_9MICO</name>
<dbReference type="EMBL" id="JAGSHT010000016">
    <property type="protein sequence ID" value="MBZ2197915.1"/>
    <property type="molecule type" value="Genomic_DNA"/>
</dbReference>
<proteinExistence type="predicted"/>
<organism evidence="1 2">
    <name type="scientific">Occultella gossypii</name>
    <dbReference type="NCBI Taxonomy" id="2800820"/>
    <lineage>
        <taxon>Bacteria</taxon>
        <taxon>Bacillati</taxon>
        <taxon>Actinomycetota</taxon>
        <taxon>Actinomycetes</taxon>
        <taxon>Micrococcales</taxon>
        <taxon>Ruaniaceae</taxon>
        <taxon>Occultella</taxon>
    </lineage>
</organism>
<reference evidence="1 2" key="1">
    <citation type="submission" date="2021-04" db="EMBL/GenBank/DDBJ databases">
        <title>Ruania sp. nov., isolated from sandy soil of mangrove forest.</title>
        <authorList>
            <person name="Ge X."/>
            <person name="Huang R."/>
            <person name="Liu W."/>
        </authorList>
    </citation>
    <scope>NUCLEOTIDE SEQUENCE [LARGE SCALE GENOMIC DNA]</scope>
    <source>
        <strain evidence="1 2">N2-46</strain>
    </source>
</reference>
<sequence length="81" mass="9246">MAEVSVVVCDMCGQLDRSTARYGITQGGSTVQFDLCEQHAAPLERVLDSKRPDDGSWRRFEGMFTTFEEIEEQKKRRADET</sequence>